<dbReference type="Proteomes" id="UP000646827">
    <property type="component" value="Unassembled WGS sequence"/>
</dbReference>
<reference evidence="2 3" key="1">
    <citation type="submission" date="2020-12" db="EMBL/GenBank/DDBJ databases">
        <title>Metabolic potential, ecology and presence of endohyphal bacteria is reflected in genomic diversity of Mucoromycotina.</title>
        <authorList>
            <person name="Muszewska A."/>
            <person name="Okrasinska A."/>
            <person name="Steczkiewicz K."/>
            <person name="Drgas O."/>
            <person name="Orlowska M."/>
            <person name="Perlinska-Lenart U."/>
            <person name="Aleksandrzak-Piekarczyk T."/>
            <person name="Szatraj K."/>
            <person name="Zielenkiewicz U."/>
            <person name="Pilsyk S."/>
            <person name="Malc E."/>
            <person name="Mieczkowski P."/>
            <person name="Kruszewska J.S."/>
            <person name="Biernat P."/>
            <person name="Pawlowska J."/>
        </authorList>
    </citation>
    <scope>NUCLEOTIDE SEQUENCE [LARGE SCALE GENOMIC DNA]</scope>
    <source>
        <strain evidence="2 3">CBS 142.35</strain>
    </source>
</reference>
<evidence type="ECO:0000256" key="1">
    <source>
        <dbReference type="SAM" id="MobiDB-lite"/>
    </source>
</evidence>
<dbReference type="EMBL" id="JAEPRB010000234">
    <property type="protein sequence ID" value="KAG2218371.1"/>
    <property type="molecule type" value="Genomic_DNA"/>
</dbReference>
<feature type="region of interest" description="Disordered" evidence="1">
    <location>
        <begin position="1"/>
        <end position="24"/>
    </location>
</feature>
<comment type="caution">
    <text evidence="2">The sequence shown here is derived from an EMBL/GenBank/DDBJ whole genome shotgun (WGS) entry which is preliminary data.</text>
</comment>
<organism evidence="2 3">
    <name type="scientific">Circinella minor</name>
    <dbReference type="NCBI Taxonomy" id="1195481"/>
    <lineage>
        <taxon>Eukaryota</taxon>
        <taxon>Fungi</taxon>
        <taxon>Fungi incertae sedis</taxon>
        <taxon>Mucoromycota</taxon>
        <taxon>Mucoromycotina</taxon>
        <taxon>Mucoromycetes</taxon>
        <taxon>Mucorales</taxon>
        <taxon>Lichtheimiaceae</taxon>
        <taxon>Circinella</taxon>
    </lineage>
</organism>
<evidence type="ECO:0000313" key="3">
    <source>
        <dbReference type="Proteomes" id="UP000646827"/>
    </source>
</evidence>
<keyword evidence="3" id="KW-1185">Reference proteome</keyword>
<gene>
    <name evidence="2" type="ORF">INT45_012513</name>
</gene>
<accession>A0A8H7RYV7</accession>
<protein>
    <submittedName>
        <fullName evidence="2">Uncharacterized protein</fullName>
    </submittedName>
</protein>
<dbReference type="AlphaFoldDB" id="A0A8H7RYV7"/>
<evidence type="ECO:0000313" key="2">
    <source>
        <dbReference type="EMBL" id="KAG2218371.1"/>
    </source>
</evidence>
<name>A0A8H7RYV7_9FUNG</name>
<sequence length="75" mass="8480">MGNLGLDPCGLHFSKSKEKTPAPAQEPVAVQVPATMMVASTYYVYPPMFVTYQPTMGYYYVQQQQQQQQMNQGKK</sequence>
<proteinExistence type="predicted"/>